<dbReference type="Gene3D" id="3.40.50.620">
    <property type="entry name" value="HUPs"/>
    <property type="match status" value="1"/>
</dbReference>
<evidence type="ECO:0000313" key="2">
    <source>
        <dbReference type="EMBL" id="KFH46243.1"/>
    </source>
</evidence>
<evidence type="ECO:0000313" key="3">
    <source>
        <dbReference type="Proteomes" id="UP000029964"/>
    </source>
</evidence>
<feature type="compositionally biased region" description="Acidic residues" evidence="1">
    <location>
        <begin position="358"/>
        <end position="369"/>
    </location>
</feature>
<feature type="region of interest" description="Disordered" evidence="1">
    <location>
        <begin position="356"/>
        <end position="384"/>
    </location>
</feature>
<dbReference type="STRING" id="857340.A0A086TA61"/>
<dbReference type="SUPFAM" id="SSF52374">
    <property type="entry name" value="Nucleotidylyl transferase"/>
    <property type="match status" value="1"/>
</dbReference>
<organism evidence="2 3">
    <name type="scientific">Hapsidospora chrysogenum (strain ATCC 11550 / CBS 779.69 / DSM 880 / IAM 14645 / JCM 23072 / IMI 49137)</name>
    <name type="common">Acremonium chrysogenum</name>
    <dbReference type="NCBI Taxonomy" id="857340"/>
    <lineage>
        <taxon>Eukaryota</taxon>
        <taxon>Fungi</taxon>
        <taxon>Dikarya</taxon>
        <taxon>Ascomycota</taxon>
        <taxon>Pezizomycotina</taxon>
        <taxon>Sordariomycetes</taxon>
        <taxon>Hypocreomycetidae</taxon>
        <taxon>Hypocreales</taxon>
        <taxon>Bionectriaceae</taxon>
        <taxon>Hapsidospora</taxon>
    </lineage>
</organism>
<sequence>MTPIPSSGDSRPALCLLAAPPSPPTRQALSAAYRQPLSSVLSRLPPSSNLVIALAAPFYPLQWPSLQSLLAGLYSLIATVQATHTTSNDANVTIVLVDHERGRQYPPDRVVPFNDTTVLDLGTFASGPQCWGDVFHPSTEAGYELLSTFLKTAERFQTFLQKQLIAVPGGISLTTRPADVDVSRTQKSDSERRYRSVVLAGTFDHFHVGHKLLIHASTLLLTLPDLETNPQPASVIIGISGDALLKNKKYASELELWPARAQSVLDFLAAILSSPLSAKDQETIGDGEEVRARFCEGRILVRCVNISDVYGPTITEEDIDAIIVSAETRSGGAAVNKKRAEQGWRELELYEIDVLSPDTEDADGNDEEGNPAAPGDFSAKISSTDIRRRIAEARTQADGQKHD</sequence>
<dbReference type="OrthoDB" id="330671at2759"/>
<dbReference type="EMBL" id="JPKY01000021">
    <property type="protein sequence ID" value="KFH46243.1"/>
    <property type="molecule type" value="Genomic_DNA"/>
</dbReference>
<dbReference type="PANTHER" id="PTHR10695">
    <property type="entry name" value="DEPHOSPHO-COA KINASE-RELATED"/>
    <property type="match status" value="1"/>
</dbReference>
<gene>
    <name evidence="2" type="ORF">ACRE_028900</name>
</gene>
<dbReference type="HOGENOM" id="CLU_035272_3_1_1"/>
<accession>A0A086TA61</accession>
<evidence type="ECO:0008006" key="4">
    <source>
        <dbReference type="Google" id="ProtNLM"/>
    </source>
</evidence>
<proteinExistence type="predicted"/>
<dbReference type="InterPro" id="IPR014729">
    <property type="entry name" value="Rossmann-like_a/b/a_fold"/>
</dbReference>
<reference evidence="3" key="1">
    <citation type="journal article" date="2014" name="Genome Announc.">
        <title>Genome sequence and annotation of Acremonium chrysogenum, producer of the beta-lactam antibiotic cephalosporin C.</title>
        <authorList>
            <person name="Terfehr D."/>
            <person name="Dahlmann T.A."/>
            <person name="Specht T."/>
            <person name="Zadra I."/>
            <person name="Kuernsteiner H."/>
            <person name="Kueck U."/>
        </authorList>
    </citation>
    <scope>NUCLEOTIDE SEQUENCE [LARGE SCALE GENOMIC DNA]</scope>
    <source>
        <strain evidence="3">ATCC 11550 / CBS 779.69 / DSM 880 / IAM 14645 / JCM 23072 / IMI 49137</strain>
    </source>
</reference>
<comment type="caution">
    <text evidence="2">The sequence shown here is derived from an EMBL/GenBank/DDBJ whole genome shotgun (WGS) entry which is preliminary data.</text>
</comment>
<dbReference type="Proteomes" id="UP000029964">
    <property type="component" value="Unassembled WGS sequence"/>
</dbReference>
<evidence type="ECO:0000256" key="1">
    <source>
        <dbReference type="SAM" id="MobiDB-lite"/>
    </source>
</evidence>
<dbReference type="PANTHER" id="PTHR10695:SF46">
    <property type="entry name" value="BIFUNCTIONAL COENZYME A SYNTHASE-RELATED"/>
    <property type="match status" value="1"/>
</dbReference>
<name>A0A086TA61_HAPC1</name>
<keyword evidence="3" id="KW-1185">Reference proteome</keyword>
<dbReference type="GO" id="GO:0004140">
    <property type="term" value="F:dephospho-CoA kinase activity"/>
    <property type="evidence" value="ECO:0007669"/>
    <property type="project" value="TreeGrafter"/>
</dbReference>
<dbReference type="GO" id="GO:0015937">
    <property type="term" value="P:coenzyme A biosynthetic process"/>
    <property type="evidence" value="ECO:0007669"/>
    <property type="project" value="TreeGrafter"/>
</dbReference>
<protein>
    <recommendedName>
        <fullName evidence="4">Phosphopantetheine adenylyltransferase-like protein</fullName>
    </recommendedName>
</protein>
<dbReference type="AlphaFoldDB" id="A0A086TA61"/>